<keyword evidence="1" id="KW-1133">Transmembrane helix</keyword>
<dbReference type="EMBL" id="BARU01029792">
    <property type="protein sequence ID" value="GAH71036.1"/>
    <property type="molecule type" value="Genomic_DNA"/>
</dbReference>
<keyword evidence="1" id="KW-0812">Transmembrane</keyword>
<proteinExistence type="predicted"/>
<evidence type="ECO:0000256" key="1">
    <source>
        <dbReference type="SAM" id="Phobius"/>
    </source>
</evidence>
<feature type="transmembrane region" description="Helical" evidence="1">
    <location>
        <begin position="31"/>
        <end position="52"/>
    </location>
</feature>
<protein>
    <recommendedName>
        <fullName evidence="3">DUF1385 domain-containing protein</fullName>
    </recommendedName>
</protein>
<reference evidence="2" key="1">
    <citation type="journal article" date="2014" name="Front. Microbiol.">
        <title>High frequency of phylogenetically diverse reductive dehalogenase-homologous genes in deep subseafloor sedimentary metagenomes.</title>
        <authorList>
            <person name="Kawai M."/>
            <person name="Futagami T."/>
            <person name="Toyoda A."/>
            <person name="Takaki Y."/>
            <person name="Nishi S."/>
            <person name="Hori S."/>
            <person name="Arai W."/>
            <person name="Tsubouchi T."/>
            <person name="Morono Y."/>
            <person name="Uchiyama I."/>
            <person name="Ito T."/>
            <person name="Fujiyama A."/>
            <person name="Inagaki F."/>
            <person name="Takami H."/>
        </authorList>
    </citation>
    <scope>NUCLEOTIDE SEQUENCE</scope>
    <source>
        <strain evidence="2">Expedition CK06-06</strain>
    </source>
</reference>
<keyword evidence="1" id="KW-0472">Membrane</keyword>
<feature type="transmembrane region" description="Helical" evidence="1">
    <location>
        <begin position="127"/>
        <end position="146"/>
    </location>
</feature>
<evidence type="ECO:0008006" key="3">
    <source>
        <dbReference type="Google" id="ProtNLM"/>
    </source>
</evidence>
<dbReference type="PANTHER" id="PTHR42867:SF1">
    <property type="entry name" value="MEMBRANE PROTEIN-RELATED"/>
    <property type="match status" value="1"/>
</dbReference>
<dbReference type="AlphaFoldDB" id="X1HLN4"/>
<accession>X1HLN4</accession>
<dbReference type="PANTHER" id="PTHR42867">
    <property type="entry name" value="MEMBRANE PROTEIN-RELATED"/>
    <property type="match status" value="1"/>
</dbReference>
<organism evidence="2">
    <name type="scientific">marine sediment metagenome</name>
    <dbReference type="NCBI Taxonomy" id="412755"/>
    <lineage>
        <taxon>unclassified sequences</taxon>
        <taxon>metagenomes</taxon>
        <taxon>ecological metagenomes</taxon>
    </lineage>
</organism>
<comment type="caution">
    <text evidence="2">The sequence shown here is derived from an EMBL/GenBank/DDBJ whole genome shotgun (WGS) entry which is preliminary data.</text>
</comment>
<name>X1HLN4_9ZZZZ</name>
<feature type="transmembrane region" description="Helical" evidence="1">
    <location>
        <begin position="58"/>
        <end position="83"/>
    </location>
</feature>
<sequence>EALVLGIKTLLYSARVSLEEEEEELSGGMTWVMITVSLALAVALFFLAPLFLTRLLNIASPILFNLVEGFIRVGIFILFLRVITLMPDIRRVFSYHGAEHKAVNAYEDGATLEVEAARKYSTAHLRCGTSFLFAVLIIAIIVFALIGLPALWLMILSRIILIPVIAGIGYELTQFGGRHTKSRLVRAILAPGLWLQSLTAREPDDSQLEVALSALRKVIEVEQDEEAAQASS</sequence>
<feature type="non-terminal residue" evidence="2">
    <location>
        <position position="1"/>
    </location>
</feature>
<feature type="transmembrane region" description="Helical" evidence="1">
    <location>
        <begin position="152"/>
        <end position="173"/>
    </location>
</feature>
<gene>
    <name evidence="2" type="ORF">S03H2_47348</name>
</gene>
<evidence type="ECO:0000313" key="2">
    <source>
        <dbReference type="EMBL" id="GAH71036.1"/>
    </source>
</evidence>
<dbReference type="InterPro" id="IPR010787">
    <property type="entry name" value="DUF1385"/>
</dbReference>
<dbReference type="Pfam" id="PF07136">
    <property type="entry name" value="DUF1385"/>
    <property type="match status" value="1"/>
</dbReference>